<sequence>MKRAKKTNVTNERFAHVGKIFSEMNRKELQAKFAENAKVIKRKLDALMKLHMSDV</sequence>
<dbReference type="RefSeq" id="WP_264911356.1">
    <property type="nucleotide sequence ID" value="NZ_JAPDUL010000001.1"/>
</dbReference>
<dbReference type="Proteomes" id="UP001209476">
    <property type="component" value="Unassembled WGS sequence"/>
</dbReference>
<name>A0AAW5UQV0_9BACT</name>
<dbReference type="EMBL" id="JAPDUM010000001">
    <property type="protein sequence ID" value="MCW4165004.1"/>
    <property type="molecule type" value="Genomic_DNA"/>
</dbReference>
<organism evidence="1 2">
    <name type="scientific">Segatella copri</name>
    <dbReference type="NCBI Taxonomy" id="165179"/>
    <lineage>
        <taxon>Bacteria</taxon>
        <taxon>Pseudomonadati</taxon>
        <taxon>Bacteroidota</taxon>
        <taxon>Bacteroidia</taxon>
        <taxon>Bacteroidales</taxon>
        <taxon>Prevotellaceae</taxon>
        <taxon>Segatella</taxon>
    </lineage>
</organism>
<dbReference type="AlphaFoldDB" id="A0AAW5UQV0"/>
<reference evidence="1" key="1">
    <citation type="submission" date="2022-11" db="EMBL/GenBank/DDBJ databases">
        <title>Genomic repertoires linked with pathogenic potency of arthritogenic Prevotella copri isolated from the gut of rheumatoid arthritis patients.</title>
        <authorList>
            <person name="Nii T."/>
            <person name="Maeda Y."/>
            <person name="Motooka D."/>
            <person name="Naito M."/>
            <person name="Matsumoto Y."/>
            <person name="Ogawa T."/>
            <person name="Oguro-Igashira E."/>
            <person name="Kishikawa T."/>
            <person name="Yamashita M."/>
            <person name="Koizumi S."/>
            <person name="Kurakawa T."/>
            <person name="Okumura R."/>
            <person name="Kayama H."/>
            <person name="Murakami M."/>
            <person name="Sakaguchi T."/>
            <person name="Das B."/>
            <person name="Nakamura S."/>
            <person name="Okada Y."/>
            <person name="Kumanogoh A."/>
            <person name="Takeda K."/>
        </authorList>
    </citation>
    <scope>NUCLEOTIDE SEQUENCE</scope>
    <source>
        <strain evidence="1">RA-N001-16</strain>
    </source>
</reference>
<gene>
    <name evidence="1" type="ORF">ONS98_07155</name>
</gene>
<evidence type="ECO:0000313" key="1">
    <source>
        <dbReference type="EMBL" id="MCW4165004.1"/>
    </source>
</evidence>
<comment type="caution">
    <text evidence="1">The sequence shown here is derived from an EMBL/GenBank/DDBJ whole genome shotgun (WGS) entry which is preliminary data.</text>
</comment>
<evidence type="ECO:0000313" key="2">
    <source>
        <dbReference type="Proteomes" id="UP001209476"/>
    </source>
</evidence>
<accession>A0AAW5UQV0</accession>
<protein>
    <submittedName>
        <fullName evidence="1">Uncharacterized protein</fullName>
    </submittedName>
</protein>
<proteinExistence type="predicted"/>